<dbReference type="Gene3D" id="3.40.190.10">
    <property type="entry name" value="Periplasmic binding protein-like II"/>
    <property type="match status" value="2"/>
</dbReference>
<dbReference type="GO" id="GO:0030313">
    <property type="term" value="C:cell envelope"/>
    <property type="evidence" value="ECO:0007669"/>
    <property type="project" value="UniProtKB-SubCell"/>
</dbReference>
<dbReference type="EMBL" id="CU466930">
    <property type="protein sequence ID" value="CAO81470.1"/>
    <property type="molecule type" value="Genomic_DNA"/>
</dbReference>
<evidence type="ECO:0000256" key="3">
    <source>
        <dbReference type="ARBA" id="ARBA00022729"/>
    </source>
</evidence>
<evidence type="ECO:0000259" key="5">
    <source>
        <dbReference type="SMART" id="SM00062"/>
    </source>
</evidence>
<name>B0VG15_CLOAI</name>
<dbReference type="SUPFAM" id="SSF53850">
    <property type="entry name" value="Periplasmic binding protein-like II"/>
    <property type="match status" value="1"/>
</dbReference>
<dbReference type="PANTHER" id="PTHR35936">
    <property type="entry name" value="MEMBRANE-BOUND LYTIC MUREIN TRANSGLYCOSYLASE F"/>
    <property type="match status" value="1"/>
</dbReference>
<dbReference type="CDD" id="cd13530">
    <property type="entry name" value="PBP2_peptides_like"/>
    <property type="match status" value="1"/>
</dbReference>
<evidence type="ECO:0000256" key="1">
    <source>
        <dbReference type="ARBA" id="ARBA00004196"/>
    </source>
</evidence>
<dbReference type="Pfam" id="PF00497">
    <property type="entry name" value="SBP_bac_3"/>
    <property type="match status" value="1"/>
</dbReference>
<organism evidence="6 7">
    <name type="scientific">Cloacimonas acidaminovorans (strain Evry)</name>
    <dbReference type="NCBI Taxonomy" id="459349"/>
    <lineage>
        <taxon>Bacteria</taxon>
        <taxon>Pseudomonadati</taxon>
        <taxon>Candidatus Cloacimonadota</taxon>
        <taxon>Candidatus Cloacimonadia</taxon>
        <taxon>Candidatus Cloacimonadales</taxon>
        <taxon>Candidatus Cloacimonadaceae</taxon>
        <taxon>Candidatus Cloacimonas</taxon>
    </lineage>
</organism>
<accession>B0VG15</accession>
<evidence type="ECO:0000313" key="6">
    <source>
        <dbReference type="EMBL" id="CAO81470.1"/>
    </source>
</evidence>
<dbReference type="STRING" id="459349.CLOAM1632"/>
<comment type="similarity">
    <text evidence="2 4">Belongs to the bacterial solute-binding protein 3 family.</text>
</comment>
<keyword evidence="3" id="KW-0732">Signal</keyword>
<reference evidence="6 7" key="1">
    <citation type="journal article" date="2008" name="J. Bacteriol.">
        <title>'Candidatus Cloacamonas acidaminovorans': genome sequence reconstruction provides a first glimpse of a new bacterial division.</title>
        <authorList>
            <person name="Pelletier E."/>
            <person name="Kreimeyer A."/>
            <person name="Bocs S."/>
            <person name="Rouy Z."/>
            <person name="Gyapay G."/>
            <person name="Chouari R."/>
            <person name="Riviere D."/>
            <person name="Ganesan A."/>
            <person name="Daegelen P."/>
            <person name="Sghir A."/>
            <person name="Cohen G.N."/>
            <person name="Medigue C."/>
            <person name="Weissenbach J."/>
            <person name="Le Paslier D."/>
        </authorList>
    </citation>
    <scope>NUCLEOTIDE SEQUENCE [LARGE SCALE GENOMIC DNA]</scope>
    <source>
        <strain evidence="7">Evry</strain>
    </source>
</reference>
<dbReference type="KEGG" id="caci:CLOAM1632"/>
<dbReference type="AlphaFoldDB" id="B0VG15"/>
<dbReference type="eggNOG" id="COG0834">
    <property type="taxonomic scope" value="Bacteria"/>
</dbReference>
<dbReference type="PANTHER" id="PTHR35936:SF17">
    <property type="entry name" value="ARGININE-BINDING EXTRACELLULAR PROTEIN ARTP"/>
    <property type="match status" value="1"/>
</dbReference>
<sequence>MRVGTDAENPPFTYQEGSEFKGIDIEICKRIADKLNMQLQITKFQFDELFSALALNKIDIAASAITITPKRKQTMDFTIPYFETDLAVVAKSNSPVKVEKIEDLGKYIVGCQSNTTSHQYLTENLMEKDLLPKNKLKLYPTVIETLGELLNGKIDLMVFDEWVAKDFSQQQEIKIVYTIQTNEQYGLAMQAGKEINTRINKALKELKDSGELENIIREYID</sequence>
<dbReference type="InterPro" id="IPR001638">
    <property type="entry name" value="Solute-binding_3/MltF_N"/>
</dbReference>
<comment type="subcellular location">
    <subcellularLocation>
        <location evidence="1">Cell envelope</location>
    </subcellularLocation>
</comment>
<protein>
    <submittedName>
        <fullName evidence="6">ABC-type amino acid transport system,periplasmic component</fullName>
    </submittedName>
</protein>
<dbReference type="PROSITE" id="PS01039">
    <property type="entry name" value="SBP_BACTERIAL_3"/>
    <property type="match status" value="1"/>
</dbReference>
<feature type="domain" description="Solute-binding protein family 3/N-terminal" evidence="5">
    <location>
        <begin position="2"/>
        <end position="221"/>
    </location>
</feature>
<dbReference type="InterPro" id="IPR018313">
    <property type="entry name" value="SBP_3_CS"/>
</dbReference>
<dbReference type="Proteomes" id="UP000002019">
    <property type="component" value="Chromosome"/>
</dbReference>
<gene>
    <name evidence="6" type="ordered locus">CLOAM1632</name>
</gene>
<keyword evidence="7" id="KW-1185">Reference proteome</keyword>
<evidence type="ECO:0000256" key="4">
    <source>
        <dbReference type="RuleBase" id="RU003744"/>
    </source>
</evidence>
<evidence type="ECO:0000313" key="7">
    <source>
        <dbReference type="Proteomes" id="UP000002019"/>
    </source>
</evidence>
<dbReference type="HOGENOM" id="CLU_019602_18_0_0"/>
<evidence type="ECO:0000256" key="2">
    <source>
        <dbReference type="ARBA" id="ARBA00010333"/>
    </source>
</evidence>
<dbReference type="SMART" id="SM00062">
    <property type="entry name" value="PBPb"/>
    <property type="match status" value="1"/>
</dbReference>
<proteinExistence type="inferred from homology"/>